<dbReference type="NCBIfam" id="TIGR01611">
    <property type="entry name" value="tail_tube"/>
    <property type="match status" value="1"/>
</dbReference>
<dbReference type="Pfam" id="PF04985">
    <property type="entry name" value="Phage_tube"/>
    <property type="match status" value="1"/>
</dbReference>
<organism evidence="1 2">
    <name type="scientific">Novosphingobium pituita</name>
    <dbReference type="NCBI Taxonomy" id="3056842"/>
    <lineage>
        <taxon>Bacteria</taxon>
        <taxon>Pseudomonadati</taxon>
        <taxon>Pseudomonadota</taxon>
        <taxon>Alphaproteobacteria</taxon>
        <taxon>Sphingomonadales</taxon>
        <taxon>Sphingomonadaceae</taxon>
        <taxon>Novosphingobium</taxon>
    </lineage>
</organism>
<comment type="caution">
    <text evidence="1">The sequence shown here is derived from an EMBL/GenBank/DDBJ whole genome shotgun (WGS) entry which is preliminary data.</text>
</comment>
<dbReference type="Proteomes" id="UP001187221">
    <property type="component" value="Unassembled WGS sequence"/>
</dbReference>
<gene>
    <name evidence="1" type="ORF">NUTIK01_06290</name>
</gene>
<sequence length="169" mass="18333">MAFPAKLKDMNLHLQGQGHKGVVSEVTVPKLTLKLNEFRNGGMIGALQADMGLEKIELDFTMGGLLETVLPDFGAAAYDAVTARFSGAYQEDGYGSVRAVEITVMGKYTEIDMGNAKVGDDTQHKAKISCIYYQMDVDGVNWVTIDIMAGVFEVFGIDRMAEIRAAVAD</sequence>
<accession>A0ABQ6P3L0</accession>
<dbReference type="RefSeq" id="WP_317973683.1">
    <property type="nucleotide sequence ID" value="NZ_BTFW01000001.1"/>
</dbReference>
<reference evidence="1 2" key="1">
    <citation type="submission" date="2023-06" db="EMBL/GenBank/DDBJ databases">
        <title>Draft genome sequence of Novosphingobium sp. strain IK01.</title>
        <authorList>
            <person name="Hatamoto M."/>
            <person name="Ikarashi T."/>
            <person name="Yamaguchi T."/>
        </authorList>
    </citation>
    <scope>NUCLEOTIDE SEQUENCE [LARGE SCALE GENOMIC DNA]</scope>
    <source>
        <strain evidence="1 2">IK01</strain>
    </source>
</reference>
<dbReference type="EMBL" id="BTFW01000001">
    <property type="protein sequence ID" value="GMM59852.1"/>
    <property type="molecule type" value="Genomic_DNA"/>
</dbReference>
<dbReference type="InterPro" id="IPR006498">
    <property type="entry name" value="Tail_tube"/>
</dbReference>
<name>A0ABQ6P3L0_9SPHN</name>
<proteinExistence type="predicted"/>
<protein>
    <submittedName>
        <fullName evidence="1">Phage major tail tube protein</fullName>
    </submittedName>
</protein>
<evidence type="ECO:0000313" key="1">
    <source>
        <dbReference type="EMBL" id="GMM59852.1"/>
    </source>
</evidence>
<keyword evidence="2" id="KW-1185">Reference proteome</keyword>
<evidence type="ECO:0000313" key="2">
    <source>
        <dbReference type="Proteomes" id="UP001187221"/>
    </source>
</evidence>